<dbReference type="Proteomes" id="UP001160148">
    <property type="component" value="Unassembled WGS sequence"/>
</dbReference>
<accession>A0AAV0X1U1</accession>
<evidence type="ECO:0000313" key="2">
    <source>
        <dbReference type="EMBL" id="CAI6362210.1"/>
    </source>
</evidence>
<evidence type="ECO:0000313" key="3">
    <source>
        <dbReference type="Proteomes" id="UP001160148"/>
    </source>
</evidence>
<keyword evidence="3" id="KW-1185">Reference proteome</keyword>
<reference evidence="2 3" key="1">
    <citation type="submission" date="2023-01" db="EMBL/GenBank/DDBJ databases">
        <authorList>
            <person name="Whitehead M."/>
        </authorList>
    </citation>
    <scope>NUCLEOTIDE SEQUENCE [LARGE SCALE GENOMIC DNA]</scope>
</reference>
<feature type="compositionally biased region" description="Polar residues" evidence="1">
    <location>
        <begin position="69"/>
        <end position="92"/>
    </location>
</feature>
<dbReference type="AlphaFoldDB" id="A0AAV0X1U1"/>
<comment type="caution">
    <text evidence="2">The sequence shown here is derived from an EMBL/GenBank/DDBJ whole genome shotgun (WGS) entry which is preliminary data.</text>
</comment>
<dbReference type="EMBL" id="CARXXK010000003">
    <property type="protein sequence ID" value="CAI6362210.1"/>
    <property type="molecule type" value="Genomic_DNA"/>
</dbReference>
<protein>
    <submittedName>
        <fullName evidence="2">Uncharacterized protein</fullName>
    </submittedName>
</protein>
<evidence type="ECO:0000256" key="1">
    <source>
        <dbReference type="SAM" id="MobiDB-lite"/>
    </source>
</evidence>
<name>A0AAV0X1U1_9HEMI</name>
<organism evidence="2 3">
    <name type="scientific">Macrosiphum euphorbiae</name>
    <name type="common">potato aphid</name>
    <dbReference type="NCBI Taxonomy" id="13131"/>
    <lineage>
        <taxon>Eukaryota</taxon>
        <taxon>Metazoa</taxon>
        <taxon>Ecdysozoa</taxon>
        <taxon>Arthropoda</taxon>
        <taxon>Hexapoda</taxon>
        <taxon>Insecta</taxon>
        <taxon>Pterygota</taxon>
        <taxon>Neoptera</taxon>
        <taxon>Paraneoptera</taxon>
        <taxon>Hemiptera</taxon>
        <taxon>Sternorrhyncha</taxon>
        <taxon>Aphidomorpha</taxon>
        <taxon>Aphidoidea</taxon>
        <taxon>Aphididae</taxon>
        <taxon>Macrosiphini</taxon>
        <taxon>Macrosiphum</taxon>
    </lineage>
</organism>
<feature type="compositionally biased region" description="Basic and acidic residues" evidence="1">
    <location>
        <begin position="47"/>
        <end position="60"/>
    </location>
</feature>
<sequence>MFEATADGTLQTSSETPTFVSRKFITHPPHLDYEASHLRGDMAGSRTEAKDSHIMTDRGNRSQRKRRSTPPNNTVKKGHNQTFSPPSISQTIPGIAPISQRYSPTSPSVAEETLSEDSFRSTTTEDDESSHQSSTNDHQPIPKRLLTTKPEYSWHTIAKSIYELPGHEYVEASSASKLNEINLNCPDEADFRSV</sequence>
<gene>
    <name evidence="2" type="ORF">MEUPH1_LOCUS17306</name>
</gene>
<feature type="region of interest" description="Disordered" evidence="1">
    <location>
        <begin position="38"/>
        <end position="143"/>
    </location>
</feature>
<proteinExistence type="predicted"/>